<comment type="caution">
    <text evidence="1">The sequence shown here is derived from an EMBL/GenBank/DDBJ whole genome shotgun (WGS) entry which is preliminary data.</text>
</comment>
<evidence type="ECO:0000313" key="2">
    <source>
        <dbReference type="Proteomes" id="UP000828941"/>
    </source>
</evidence>
<name>A0ACB9Q5L7_BAUVA</name>
<evidence type="ECO:0000313" key="1">
    <source>
        <dbReference type="EMBL" id="KAI4356098.1"/>
    </source>
</evidence>
<proteinExistence type="predicted"/>
<protein>
    <submittedName>
        <fullName evidence="1">Uncharacterized protein</fullName>
    </submittedName>
</protein>
<accession>A0ACB9Q5L7</accession>
<dbReference type="EMBL" id="CM039426">
    <property type="protein sequence ID" value="KAI4356098.1"/>
    <property type="molecule type" value="Genomic_DNA"/>
</dbReference>
<keyword evidence="2" id="KW-1185">Reference proteome</keyword>
<sequence length="207" mass="22362">MHIRTHLAMKPVSLALLFALFTLSTKLALTSDVYDVDGKPVVNGGSYYAIYNEPGGGPVTLAKVGNETLPISVVLGSFYGNSNKRSVKFHVRGSQISYYVPTNFALDIEFSHTPDGVQSSQWTVGKKDLLVRIDNEEQGILPGIFKIKKNSGTGYVYRIVFCPHGEACFPVGAERVDSGEAQLVVTDGEAIPFVFSRAEGDSATLAI</sequence>
<gene>
    <name evidence="1" type="ORF">L6164_000144</name>
</gene>
<reference evidence="1 2" key="1">
    <citation type="journal article" date="2022" name="DNA Res.">
        <title>Chromosomal-level genome assembly of the orchid tree Bauhinia variegata (Leguminosae; Cercidoideae) supports the allotetraploid origin hypothesis of Bauhinia.</title>
        <authorList>
            <person name="Zhong Y."/>
            <person name="Chen Y."/>
            <person name="Zheng D."/>
            <person name="Pang J."/>
            <person name="Liu Y."/>
            <person name="Luo S."/>
            <person name="Meng S."/>
            <person name="Qian L."/>
            <person name="Wei D."/>
            <person name="Dai S."/>
            <person name="Zhou R."/>
        </authorList>
    </citation>
    <scope>NUCLEOTIDE SEQUENCE [LARGE SCALE GENOMIC DNA]</scope>
    <source>
        <strain evidence="1">BV-YZ2020</strain>
    </source>
</reference>
<organism evidence="1 2">
    <name type="scientific">Bauhinia variegata</name>
    <name type="common">Purple orchid tree</name>
    <name type="synonym">Phanera variegata</name>
    <dbReference type="NCBI Taxonomy" id="167791"/>
    <lineage>
        <taxon>Eukaryota</taxon>
        <taxon>Viridiplantae</taxon>
        <taxon>Streptophyta</taxon>
        <taxon>Embryophyta</taxon>
        <taxon>Tracheophyta</taxon>
        <taxon>Spermatophyta</taxon>
        <taxon>Magnoliopsida</taxon>
        <taxon>eudicotyledons</taxon>
        <taxon>Gunneridae</taxon>
        <taxon>Pentapetalae</taxon>
        <taxon>rosids</taxon>
        <taxon>fabids</taxon>
        <taxon>Fabales</taxon>
        <taxon>Fabaceae</taxon>
        <taxon>Cercidoideae</taxon>
        <taxon>Cercideae</taxon>
        <taxon>Bauhiniinae</taxon>
        <taxon>Bauhinia</taxon>
    </lineage>
</organism>
<dbReference type="Proteomes" id="UP000828941">
    <property type="component" value="Chromosome 1"/>
</dbReference>